<feature type="domain" description="Biotin carboxylation" evidence="9">
    <location>
        <begin position="1"/>
        <end position="445"/>
    </location>
</feature>
<dbReference type="InterPro" id="IPR005482">
    <property type="entry name" value="Biotin_COase_C"/>
</dbReference>
<accession>A0A2W1MXX1</accession>
<keyword evidence="1" id="KW-0436">Ligase</keyword>
<evidence type="ECO:0000259" key="9">
    <source>
        <dbReference type="PROSITE" id="PS50979"/>
    </source>
</evidence>
<dbReference type="InterPro" id="IPR011764">
    <property type="entry name" value="Biotin_carboxylation_dom"/>
</dbReference>
<dbReference type="Gene3D" id="3.30.470.20">
    <property type="entry name" value="ATP-grasp fold, B domain"/>
    <property type="match status" value="1"/>
</dbReference>
<dbReference type="FunFam" id="3.30.1490.20:FF:000018">
    <property type="entry name" value="Biotin carboxylase"/>
    <property type="match status" value="1"/>
</dbReference>
<dbReference type="PANTHER" id="PTHR18866:SF33">
    <property type="entry name" value="METHYLCROTONOYL-COA CARBOXYLASE SUBUNIT ALPHA, MITOCHONDRIAL-RELATED"/>
    <property type="match status" value="1"/>
</dbReference>
<evidence type="ECO:0000256" key="4">
    <source>
        <dbReference type="ARBA" id="ARBA00022840"/>
    </source>
</evidence>
<evidence type="ECO:0000313" key="11">
    <source>
        <dbReference type="Proteomes" id="UP000249248"/>
    </source>
</evidence>
<dbReference type="InterPro" id="IPR016185">
    <property type="entry name" value="PreATP-grasp_dom_sf"/>
</dbReference>
<evidence type="ECO:0000256" key="7">
    <source>
        <dbReference type="PROSITE-ProRule" id="PRU00409"/>
    </source>
</evidence>
<dbReference type="RefSeq" id="WP_111064109.1">
    <property type="nucleotide sequence ID" value="NZ_JBHUCU010000037.1"/>
</dbReference>
<dbReference type="Pfam" id="PF02786">
    <property type="entry name" value="CPSase_L_D2"/>
    <property type="match status" value="1"/>
</dbReference>
<keyword evidence="2" id="KW-0479">Metal-binding</keyword>
<reference evidence="10 11" key="1">
    <citation type="submission" date="2018-06" db="EMBL/GenBank/DDBJ databases">
        <title>The draft genome sequence of Crocinitomix sp. SM1701.</title>
        <authorList>
            <person name="Zhang X."/>
        </authorList>
    </citation>
    <scope>NUCLEOTIDE SEQUENCE [LARGE SCALE GENOMIC DNA]</scope>
    <source>
        <strain evidence="10 11">SM1701</strain>
    </source>
</reference>
<name>A0A2W1MXX1_9FLAO</name>
<sequence>MKKVLVANRGEIALRIMRTLKRLDIISVAVYSDADKNAPFVKFADEAYYLGESSPAKSYLNQDKIIDIALQTNTDGIHPAYGFLSENAVFAKRVTEAGIKFIGPGIEAINIMGDKIDAKQAVKAFDVPMVPGTDEAITDINEAKIIAEGIGYPILIKASAGGGGKGMRVVESNEEFESQYDRAVSEAVSSFGNGAVFIEKFVQDPKHIEIQILADQHGNVIHLLERECSIQRRHQKVIEEAPSAVVDEALRQRMGAAAINVAKSCNYEGVGTVEFLLDRNKNFYFLEMNTRLQVEHPVTEMITGLDLVEEQIKVARGEVLDLKQSDIKINGHAIEVRVYAEDPENDFLPDLGVLEYYKKPTGLGIRVDDGYEQGMQIAIEYDSMIAKLIVHAKTRDEAIDKTIKAIDAYKINGFATTLGFCKFALNHPEFRNGKFTINFVGEHYDLALLKTPLSEAISIKAFQVFQEKLKENIPQFKQAPFSAWLNNR</sequence>
<evidence type="ECO:0000256" key="3">
    <source>
        <dbReference type="ARBA" id="ARBA00022741"/>
    </source>
</evidence>
<dbReference type="PROSITE" id="PS50975">
    <property type="entry name" value="ATP_GRASP"/>
    <property type="match status" value="1"/>
</dbReference>
<evidence type="ECO:0000256" key="1">
    <source>
        <dbReference type="ARBA" id="ARBA00022598"/>
    </source>
</evidence>
<evidence type="ECO:0000259" key="8">
    <source>
        <dbReference type="PROSITE" id="PS50975"/>
    </source>
</evidence>
<dbReference type="PROSITE" id="PS50979">
    <property type="entry name" value="BC"/>
    <property type="match status" value="1"/>
</dbReference>
<dbReference type="InterPro" id="IPR050856">
    <property type="entry name" value="Biotin_carboxylase_complex"/>
</dbReference>
<dbReference type="InterPro" id="IPR005479">
    <property type="entry name" value="CPAse_ATP-bd"/>
</dbReference>
<dbReference type="PANTHER" id="PTHR18866">
    <property type="entry name" value="CARBOXYLASE:PYRUVATE/ACETYL-COA/PROPIONYL-COA CARBOXYLASE"/>
    <property type="match status" value="1"/>
</dbReference>
<organism evidence="10 11">
    <name type="scientific">Putridiphycobacter roseus</name>
    <dbReference type="NCBI Taxonomy" id="2219161"/>
    <lineage>
        <taxon>Bacteria</taxon>
        <taxon>Pseudomonadati</taxon>
        <taxon>Bacteroidota</taxon>
        <taxon>Flavobacteriia</taxon>
        <taxon>Flavobacteriales</taxon>
        <taxon>Crocinitomicaceae</taxon>
        <taxon>Putridiphycobacter</taxon>
    </lineage>
</organism>
<dbReference type="NCBIfam" id="NF006367">
    <property type="entry name" value="PRK08591.1"/>
    <property type="match status" value="1"/>
</dbReference>
<keyword evidence="6" id="KW-0092">Biotin</keyword>
<dbReference type="Proteomes" id="UP000249248">
    <property type="component" value="Unassembled WGS sequence"/>
</dbReference>
<evidence type="ECO:0000256" key="2">
    <source>
        <dbReference type="ARBA" id="ARBA00022723"/>
    </source>
</evidence>
<dbReference type="FunFam" id="3.40.50.20:FF:000010">
    <property type="entry name" value="Propionyl-CoA carboxylase subunit alpha"/>
    <property type="match status" value="1"/>
</dbReference>
<evidence type="ECO:0000256" key="6">
    <source>
        <dbReference type="ARBA" id="ARBA00023267"/>
    </source>
</evidence>
<dbReference type="EMBL" id="QKSB01000010">
    <property type="protein sequence ID" value="PZE16224.1"/>
    <property type="molecule type" value="Genomic_DNA"/>
</dbReference>
<dbReference type="AlphaFoldDB" id="A0A2W1MXX1"/>
<dbReference type="Pfam" id="PF02785">
    <property type="entry name" value="Biotin_carb_C"/>
    <property type="match status" value="1"/>
</dbReference>
<keyword evidence="11" id="KW-1185">Reference proteome</keyword>
<evidence type="ECO:0000313" key="10">
    <source>
        <dbReference type="EMBL" id="PZE16224.1"/>
    </source>
</evidence>
<dbReference type="SUPFAM" id="SSF52440">
    <property type="entry name" value="PreATP-grasp domain"/>
    <property type="match status" value="1"/>
</dbReference>
<comment type="caution">
    <text evidence="10">The sequence shown here is derived from an EMBL/GenBank/DDBJ whole genome shotgun (WGS) entry which is preliminary data.</text>
</comment>
<keyword evidence="5" id="KW-0460">Magnesium</keyword>
<dbReference type="OrthoDB" id="9807469at2"/>
<dbReference type="InterPro" id="IPR011761">
    <property type="entry name" value="ATP-grasp"/>
</dbReference>
<keyword evidence="4 7" id="KW-0067">ATP-binding</keyword>
<keyword evidence="3 7" id="KW-0547">Nucleotide-binding</keyword>
<dbReference type="InterPro" id="IPR005481">
    <property type="entry name" value="BC-like_N"/>
</dbReference>
<gene>
    <name evidence="10" type="ORF">DNU06_13935</name>
</gene>
<feature type="domain" description="ATP-grasp" evidence="8">
    <location>
        <begin position="119"/>
        <end position="316"/>
    </location>
</feature>
<evidence type="ECO:0000256" key="5">
    <source>
        <dbReference type="ARBA" id="ARBA00022842"/>
    </source>
</evidence>
<dbReference type="SUPFAM" id="SSF51246">
    <property type="entry name" value="Rudiment single hybrid motif"/>
    <property type="match status" value="1"/>
</dbReference>
<dbReference type="FunFam" id="3.30.470.20:FF:000028">
    <property type="entry name" value="Methylcrotonoyl-CoA carboxylase subunit alpha, mitochondrial"/>
    <property type="match status" value="1"/>
</dbReference>
<protein>
    <submittedName>
        <fullName evidence="10">Biotin carboxylase</fullName>
    </submittedName>
</protein>
<dbReference type="GO" id="GO:0046872">
    <property type="term" value="F:metal ion binding"/>
    <property type="evidence" value="ECO:0007669"/>
    <property type="project" value="UniProtKB-KW"/>
</dbReference>
<dbReference type="PROSITE" id="PS00866">
    <property type="entry name" value="CPSASE_1"/>
    <property type="match status" value="1"/>
</dbReference>
<dbReference type="Pfam" id="PF00289">
    <property type="entry name" value="Biotin_carb_N"/>
    <property type="match status" value="1"/>
</dbReference>
<proteinExistence type="predicted"/>
<dbReference type="SUPFAM" id="SSF56059">
    <property type="entry name" value="Glutathione synthetase ATP-binding domain-like"/>
    <property type="match status" value="1"/>
</dbReference>
<dbReference type="GO" id="GO:0005524">
    <property type="term" value="F:ATP binding"/>
    <property type="evidence" value="ECO:0007669"/>
    <property type="project" value="UniProtKB-UniRule"/>
</dbReference>
<dbReference type="SMART" id="SM00878">
    <property type="entry name" value="Biotin_carb_C"/>
    <property type="match status" value="1"/>
</dbReference>
<dbReference type="GO" id="GO:0016874">
    <property type="term" value="F:ligase activity"/>
    <property type="evidence" value="ECO:0007669"/>
    <property type="project" value="UniProtKB-KW"/>
</dbReference>
<dbReference type="InterPro" id="IPR011054">
    <property type="entry name" value="Rudment_hybrid_motif"/>
</dbReference>
<dbReference type="PROSITE" id="PS00867">
    <property type="entry name" value="CPSASE_2"/>
    <property type="match status" value="1"/>
</dbReference>